<evidence type="ECO:0000256" key="1">
    <source>
        <dbReference type="ARBA" id="ARBA00038142"/>
    </source>
</evidence>
<dbReference type="PANTHER" id="PTHR15326">
    <property type="entry name" value="SPERMATOGENESIS-ASSOCIATED PROTEIN 2/TAMOZHENNIC"/>
    <property type="match status" value="1"/>
</dbReference>
<dbReference type="InterPro" id="IPR048839">
    <property type="entry name" value="SPATA2_PUB-like"/>
</dbReference>
<dbReference type="Gene3D" id="1.20.58.2190">
    <property type="match status" value="1"/>
</dbReference>
<accession>A0AAV1F8H7</accession>
<sequence>MKDMSISRQRAKDLVTAYDHSLERQIVGQGSSLVCRDEELWKQVEGLLRDEDGREIHCLGLDPLRVMEESLTEAATAAASTGRVNVRRGLRGLERAFEVLEQAALNLYLCPWREEFKVVKMYSGIFTHHIKPVLSMPQIERLFGLLGYQPSSPRHEQLRLQSHRVSPASMDDLLCLSCAFFLARCECRLLQDALGEHAGEVQWELSVVRERLTGNNLQDVLINTNKALEVDQQPMEHGDGEVDVDLYTDIQGNGRHRRALEEDDGSPPSLAWVALNAASSSAVKTQSNGITSLPSSSASLSSREHVCVSTLNCQLTNTSPPESQTERSSSTSARQRRRLAKDSQSHSLQVEVCMNEAAADQLCSCLQSPHLAVKLCKDCNSLHDFDCALLKRCINENHRTIFPDNPMEEMKKWRAGPLHDESFSTNAPPNLTSSSVAMASLTLGEEPRSIATISYHDCCDLTKLDPQFLCRSCSVFHAGSCKGITFCQNEDHELSVLGLCSCGKEASRDPLVLCRYCGNEFCRDCWYRDPLKCICGERFDQSSSV</sequence>
<dbReference type="PANTHER" id="PTHR15326:SF7">
    <property type="entry name" value="SPERMATOGENESIS-ASSOCIATED PROTEIN 2-LIKE PROTEIN"/>
    <property type="match status" value="1"/>
</dbReference>
<dbReference type="Pfam" id="PF21388">
    <property type="entry name" value="SPATA2_PUB-like"/>
    <property type="match status" value="1"/>
</dbReference>
<proteinExistence type="inferred from homology"/>
<comment type="similarity">
    <text evidence="1">Belongs to the SPATA2 family.</text>
</comment>
<organism evidence="4 5">
    <name type="scientific">Xyrichtys novacula</name>
    <name type="common">Pearly razorfish</name>
    <name type="synonym">Hemipteronotus novacula</name>
    <dbReference type="NCBI Taxonomy" id="13765"/>
    <lineage>
        <taxon>Eukaryota</taxon>
        <taxon>Metazoa</taxon>
        <taxon>Chordata</taxon>
        <taxon>Craniata</taxon>
        <taxon>Vertebrata</taxon>
        <taxon>Euteleostomi</taxon>
        <taxon>Actinopterygii</taxon>
        <taxon>Neopterygii</taxon>
        <taxon>Teleostei</taxon>
        <taxon>Neoteleostei</taxon>
        <taxon>Acanthomorphata</taxon>
        <taxon>Eupercaria</taxon>
        <taxon>Labriformes</taxon>
        <taxon>Labridae</taxon>
        <taxon>Xyrichtys</taxon>
    </lineage>
</organism>
<keyword evidence="5" id="KW-1185">Reference proteome</keyword>
<evidence type="ECO:0000259" key="3">
    <source>
        <dbReference type="Pfam" id="PF21388"/>
    </source>
</evidence>
<gene>
    <name evidence="4" type="ORF">XNOV1_A035201</name>
</gene>
<name>A0AAV1F8H7_XYRNO</name>
<evidence type="ECO:0000313" key="4">
    <source>
        <dbReference type="EMBL" id="CAJ1057016.1"/>
    </source>
</evidence>
<feature type="region of interest" description="Disordered" evidence="2">
    <location>
        <begin position="314"/>
        <end position="345"/>
    </location>
</feature>
<dbReference type="Proteomes" id="UP001178508">
    <property type="component" value="Chromosome 5"/>
</dbReference>
<evidence type="ECO:0000313" key="5">
    <source>
        <dbReference type="Proteomes" id="UP001178508"/>
    </source>
</evidence>
<reference evidence="4" key="1">
    <citation type="submission" date="2023-08" db="EMBL/GenBank/DDBJ databases">
        <authorList>
            <person name="Alioto T."/>
            <person name="Alioto T."/>
            <person name="Gomez Garrido J."/>
        </authorList>
    </citation>
    <scope>NUCLEOTIDE SEQUENCE</scope>
</reference>
<evidence type="ECO:0000256" key="2">
    <source>
        <dbReference type="SAM" id="MobiDB-lite"/>
    </source>
</evidence>
<dbReference type="GO" id="GO:0005737">
    <property type="term" value="C:cytoplasm"/>
    <property type="evidence" value="ECO:0007669"/>
    <property type="project" value="TreeGrafter"/>
</dbReference>
<protein>
    <submittedName>
        <fullName evidence="4">Spermatogenesis-associated protein 2-like protein</fullName>
    </submittedName>
</protein>
<feature type="domain" description="Spermatogenesis-associated protein 2 PUB-like" evidence="3">
    <location>
        <begin position="88"/>
        <end position="214"/>
    </location>
</feature>
<dbReference type="AlphaFoldDB" id="A0AAV1F8H7"/>
<feature type="compositionally biased region" description="Low complexity" evidence="2">
    <location>
        <begin position="319"/>
        <end position="333"/>
    </location>
</feature>
<dbReference type="EMBL" id="OY660868">
    <property type="protein sequence ID" value="CAJ1057016.1"/>
    <property type="molecule type" value="Genomic_DNA"/>
</dbReference>